<feature type="compositionally biased region" description="Basic and acidic residues" evidence="1">
    <location>
        <begin position="132"/>
        <end position="144"/>
    </location>
</feature>
<dbReference type="GO" id="GO:0000711">
    <property type="term" value="P:meiotic DNA repair synthesis"/>
    <property type="evidence" value="ECO:0007669"/>
    <property type="project" value="InterPro"/>
</dbReference>
<protein>
    <submittedName>
        <fullName evidence="2">DgyrCDS2406</fullName>
    </submittedName>
</protein>
<dbReference type="PANTHER" id="PTHR35258:SF1">
    <property type="entry name" value="SPERMATOGENESIS-ASSOCIATED PROTEIN 22"/>
    <property type="match status" value="1"/>
</dbReference>
<feature type="region of interest" description="Disordered" evidence="1">
    <location>
        <begin position="126"/>
        <end position="159"/>
    </location>
</feature>
<dbReference type="EMBL" id="CAJFCJ010000003">
    <property type="protein sequence ID" value="CAD5113224.1"/>
    <property type="molecule type" value="Genomic_DNA"/>
</dbReference>
<dbReference type="GO" id="GO:0007276">
    <property type="term" value="P:gamete generation"/>
    <property type="evidence" value="ECO:0007669"/>
    <property type="project" value="InterPro"/>
</dbReference>
<dbReference type="PANTHER" id="PTHR35258">
    <property type="entry name" value="SPERMATOGENESIS-ASSOCIATED PROTEIN 22"/>
    <property type="match status" value="1"/>
</dbReference>
<dbReference type="AlphaFoldDB" id="A0A7I8VFB8"/>
<sequence length="400" mass="45105">MMSYVVRKQLSHFPESQTLHEDYERKGCYNSNYISQPMVGYVSPANSDVSYDQPYQTKMHVLQTPSNNFPHSSSNGMPLNDYTRQISRRSLNDEKRDALRFPGQPPNGQLFYTPFNSFAGKREIFSQNDPQSRAENHPVRDEKKPIKKRKSASSPKKLSQPDISMRIILTNIHNLVLGDLPVSLRKTKPHVLYEVFGQLNSAIVEDGNQKLFSLKDGHYSIKCIEGILDSEHAPFYRGMWLRCIGSFNHGDKVLKIYAIRAATEDERSQITQNMVKIIRSVKLWTKKNQRNFNKKKALEKTILVAAIAKIVLQVNAVVQLLVNKNQDSLIAHLVLPKGVAAMVKHAVKNFPVKLSNAAKKTAVTLENVAAKPRLAVKQATAVNPENVNVLLAQLINVVAQ</sequence>
<name>A0A7I8VFB8_9ANNE</name>
<evidence type="ECO:0000256" key="1">
    <source>
        <dbReference type="SAM" id="MobiDB-lite"/>
    </source>
</evidence>
<evidence type="ECO:0000313" key="3">
    <source>
        <dbReference type="Proteomes" id="UP000549394"/>
    </source>
</evidence>
<dbReference type="Proteomes" id="UP000549394">
    <property type="component" value="Unassembled WGS sequence"/>
</dbReference>
<keyword evidence="3" id="KW-1185">Reference proteome</keyword>
<dbReference type="OrthoDB" id="10028206at2759"/>
<reference evidence="2 3" key="1">
    <citation type="submission" date="2020-08" db="EMBL/GenBank/DDBJ databases">
        <authorList>
            <person name="Hejnol A."/>
        </authorList>
    </citation>
    <scope>NUCLEOTIDE SEQUENCE [LARGE SCALE GENOMIC DNA]</scope>
</reference>
<evidence type="ECO:0000313" key="2">
    <source>
        <dbReference type="EMBL" id="CAD5113224.1"/>
    </source>
</evidence>
<dbReference type="InterPro" id="IPR033536">
    <property type="entry name" value="Spata22"/>
</dbReference>
<organism evidence="2 3">
    <name type="scientific">Dimorphilus gyrociliatus</name>
    <dbReference type="NCBI Taxonomy" id="2664684"/>
    <lineage>
        <taxon>Eukaryota</taxon>
        <taxon>Metazoa</taxon>
        <taxon>Spiralia</taxon>
        <taxon>Lophotrochozoa</taxon>
        <taxon>Annelida</taxon>
        <taxon>Polychaeta</taxon>
        <taxon>Polychaeta incertae sedis</taxon>
        <taxon>Dinophilidae</taxon>
        <taxon>Dimorphilus</taxon>
    </lineage>
</organism>
<gene>
    <name evidence="2" type="ORF">DGYR_LOCUS2255</name>
</gene>
<dbReference type="GO" id="GO:0007129">
    <property type="term" value="P:homologous chromosome pairing at meiosis"/>
    <property type="evidence" value="ECO:0007669"/>
    <property type="project" value="InterPro"/>
</dbReference>
<proteinExistence type="predicted"/>
<comment type="caution">
    <text evidence="2">The sequence shown here is derived from an EMBL/GenBank/DDBJ whole genome shotgun (WGS) entry which is preliminary data.</text>
</comment>
<accession>A0A7I8VFB8</accession>
<dbReference type="GO" id="GO:0051445">
    <property type="term" value="P:regulation of meiotic cell cycle"/>
    <property type="evidence" value="ECO:0007669"/>
    <property type="project" value="TreeGrafter"/>
</dbReference>